<comment type="caution">
    <text evidence="6">The sequence shown here is derived from an EMBL/GenBank/DDBJ whole genome shotgun (WGS) entry which is preliminary data.</text>
</comment>
<accession>A0A0A3IU07</accession>
<feature type="domain" description="HTH lysR-type" evidence="5">
    <location>
        <begin position="1"/>
        <end position="58"/>
    </location>
</feature>
<keyword evidence="3" id="KW-0238">DNA-binding</keyword>
<dbReference type="SUPFAM" id="SSF53850">
    <property type="entry name" value="Periplasmic binding protein-like II"/>
    <property type="match status" value="1"/>
</dbReference>
<protein>
    <submittedName>
        <fullName evidence="6">LysR family transcriptional regulator</fullName>
    </submittedName>
</protein>
<gene>
    <name evidence="6" type="ORF">CD32_02140</name>
</gene>
<dbReference type="GO" id="GO:0003677">
    <property type="term" value="F:DNA binding"/>
    <property type="evidence" value="ECO:0007669"/>
    <property type="project" value="UniProtKB-KW"/>
</dbReference>
<dbReference type="PANTHER" id="PTHR30419:SF8">
    <property type="entry name" value="NITROGEN ASSIMILATION TRANSCRIPTIONAL ACTIVATOR-RELATED"/>
    <property type="match status" value="1"/>
</dbReference>
<dbReference type="OrthoDB" id="9803735at2"/>
<sequence>MELRDLKSFIAVAQHGSFTKASQQLFVSQPSLSKNIKRLEEFLQVELLERSTRYVRLTDAGRIVYEQSKKALLALEEIPLLLNDLKQIHSGSIKIGIPPLIGTLFFPELARRFHEKYPNVQLELTELGAKRIWELVDNGHVNLGFVVLPTNETLFQMKPFIEDEFVLFIHENHPLAGESEISISQLKDEKFILFSDEFTLHDLVIQACKDTGFIPNIIYKSSQWDLIIELVSSQLGITLLPKSIYKKQVNQQVKIVNLTETLRWNLGIITKKDSYLPFAVKEFLAFTERL</sequence>
<evidence type="ECO:0000256" key="3">
    <source>
        <dbReference type="ARBA" id="ARBA00023125"/>
    </source>
</evidence>
<evidence type="ECO:0000313" key="7">
    <source>
        <dbReference type="Proteomes" id="UP000030437"/>
    </source>
</evidence>
<evidence type="ECO:0000256" key="1">
    <source>
        <dbReference type="ARBA" id="ARBA00009437"/>
    </source>
</evidence>
<dbReference type="Pfam" id="PF03466">
    <property type="entry name" value="LysR_substrate"/>
    <property type="match status" value="1"/>
</dbReference>
<reference evidence="6 7" key="1">
    <citation type="submission" date="2014-02" db="EMBL/GenBank/DDBJ databases">
        <title>Draft genome sequence of Lysinibacillus odysseyi NBRC 100172.</title>
        <authorList>
            <person name="Zhang F."/>
            <person name="Wang G."/>
            <person name="Zhang L."/>
        </authorList>
    </citation>
    <scope>NUCLEOTIDE SEQUENCE [LARGE SCALE GENOMIC DNA]</scope>
    <source>
        <strain evidence="6 7">NBRC 100172</strain>
    </source>
</reference>
<dbReference type="InterPro" id="IPR036388">
    <property type="entry name" value="WH-like_DNA-bd_sf"/>
</dbReference>
<dbReference type="FunFam" id="1.10.10.10:FF:000001">
    <property type="entry name" value="LysR family transcriptional regulator"/>
    <property type="match status" value="1"/>
</dbReference>
<dbReference type="STRING" id="1220589.CD32_02140"/>
<dbReference type="PANTHER" id="PTHR30419">
    <property type="entry name" value="HTH-TYPE TRANSCRIPTIONAL REGULATOR YBHD"/>
    <property type="match status" value="1"/>
</dbReference>
<dbReference type="Proteomes" id="UP000030437">
    <property type="component" value="Unassembled WGS sequence"/>
</dbReference>
<dbReference type="InterPro" id="IPR000847">
    <property type="entry name" value="LysR_HTH_N"/>
</dbReference>
<dbReference type="GO" id="GO:0003700">
    <property type="term" value="F:DNA-binding transcription factor activity"/>
    <property type="evidence" value="ECO:0007669"/>
    <property type="project" value="InterPro"/>
</dbReference>
<dbReference type="GO" id="GO:0005829">
    <property type="term" value="C:cytosol"/>
    <property type="evidence" value="ECO:0007669"/>
    <property type="project" value="TreeGrafter"/>
</dbReference>
<dbReference type="InterPro" id="IPR005119">
    <property type="entry name" value="LysR_subst-bd"/>
</dbReference>
<dbReference type="InterPro" id="IPR036390">
    <property type="entry name" value="WH_DNA-bd_sf"/>
</dbReference>
<keyword evidence="4" id="KW-0804">Transcription</keyword>
<keyword evidence="2" id="KW-0805">Transcription regulation</keyword>
<keyword evidence="7" id="KW-1185">Reference proteome</keyword>
<dbReference type="RefSeq" id="WP_036150719.1">
    <property type="nucleotide sequence ID" value="NZ_AVCX01000021.1"/>
</dbReference>
<dbReference type="EMBL" id="JPVP01000042">
    <property type="protein sequence ID" value="KGR88201.1"/>
    <property type="molecule type" value="Genomic_DNA"/>
</dbReference>
<dbReference type="CDD" id="cd08438">
    <property type="entry name" value="PBP2_CidR"/>
    <property type="match status" value="1"/>
</dbReference>
<dbReference type="PROSITE" id="PS50931">
    <property type="entry name" value="HTH_LYSR"/>
    <property type="match status" value="1"/>
</dbReference>
<evidence type="ECO:0000313" key="6">
    <source>
        <dbReference type="EMBL" id="KGR88201.1"/>
    </source>
</evidence>
<dbReference type="SUPFAM" id="SSF46785">
    <property type="entry name" value="Winged helix' DNA-binding domain"/>
    <property type="match status" value="1"/>
</dbReference>
<dbReference type="PRINTS" id="PR00039">
    <property type="entry name" value="HTHLYSR"/>
</dbReference>
<dbReference type="eggNOG" id="COG0583">
    <property type="taxonomic scope" value="Bacteria"/>
</dbReference>
<dbReference type="Pfam" id="PF00126">
    <property type="entry name" value="HTH_1"/>
    <property type="match status" value="1"/>
</dbReference>
<proteinExistence type="inferred from homology"/>
<dbReference type="Gene3D" id="1.10.10.10">
    <property type="entry name" value="Winged helix-like DNA-binding domain superfamily/Winged helix DNA-binding domain"/>
    <property type="match status" value="1"/>
</dbReference>
<evidence type="ECO:0000256" key="4">
    <source>
        <dbReference type="ARBA" id="ARBA00023163"/>
    </source>
</evidence>
<dbReference type="Gene3D" id="3.40.190.290">
    <property type="match status" value="1"/>
</dbReference>
<dbReference type="InterPro" id="IPR050950">
    <property type="entry name" value="HTH-type_LysR_regulators"/>
</dbReference>
<comment type="similarity">
    <text evidence="1">Belongs to the LysR transcriptional regulatory family.</text>
</comment>
<organism evidence="6 7">
    <name type="scientific">Lysinibacillus odysseyi 34hs-1 = NBRC 100172</name>
    <dbReference type="NCBI Taxonomy" id="1220589"/>
    <lineage>
        <taxon>Bacteria</taxon>
        <taxon>Bacillati</taxon>
        <taxon>Bacillota</taxon>
        <taxon>Bacilli</taxon>
        <taxon>Bacillales</taxon>
        <taxon>Bacillaceae</taxon>
        <taxon>Lysinibacillus</taxon>
    </lineage>
</organism>
<name>A0A0A3IU07_9BACI</name>
<evidence type="ECO:0000259" key="5">
    <source>
        <dbReference type="PROSITE" id="PS50931"/>
    </source>
</evidence>
<dbReference type="AlphaFoldDB" id="A0A0A3IU07"/>
<evidence type="ECO:0000256" key="2">
    <source>
        <dbReference type="ARBA" id="ARBA00023015"/>
    </source>
</evidence>